<dbReference type="Pfam" id="PF07748">
    <property type="entry name" value="Glyco_hydro_38C"/>
    <property type="match status" value="1"/>
</dbReference>
<keyword evidence="6" id="KW-0378">Hydrolase</keyword>
<protein>
    <submittedName>
        <fullName evidence="6">Glycosyl hydrolases family 38 N-terminal domain-containing protein</fullName>
    </submittedName>
</protein>
<evidence type="ECO:0000259" key="5">
    <source>
        <dbReference type="Pfam" id="PF07748"/>
    </source>
</evidence>
<dbReference type="InterPro" id="IPR050843">
    <property type="entry name" value="Glycosyl_Hydrlase_38"/>
</dbReference>
<dbReference type="InterPro" id="IPR027291">
    <property type="entry name" value="Glyco_hydro_38_N_sf"/>
</dbReference>
<dbReference type="InterPro" id="IPR011682">
    <property type="entry name" value="Glyco_hydro_38_C"/>
</dbReference>
<sequence length="1053" mass="114849">MPEPHTASPSPTRPPLISAQPWSHEDARSGLIDRALAATGTIGGHRVRLLPEPLRKNLDGVEVQAVRVLFDDTDTAGRALGLRMEIVGRNAVAGLADAPDGTSIRILVPIVTEATPATLLIPGLGEGAVEFILRPQRAWSVHVVHHSHFDFGYTDPQASVIASQRSYLDTVMDLADASADWPDEARFRWNVEALWAFSDWERHRPQAQVDKFVQLVKDGRVGLSAMPYNLHTDTCSTDELHELLREARRIRERYGIDFTTAMQTDVPGQVAGLPDALSDVGVKYLAVAHNWAGRSQPHTSGALNLPRLFRWKTPAGNSVVVWMTDSPHGLAYMEGPMVGFTESYESVDALFPAYLTALATRGYPFPPGVFGAHGERTEGRDGYPWEVLHLRTQGFMGDNGPARLHLAELVKRWNDTWTSPRLRVSRNEDFFVEAEARYGDELITVEGDWGDWWVEGVGSAAVPLALTREAQAAVTDASTFSEAAAWLGGEAVPDGAGERADTYDAISMFNEHTWGAGNSWTHGDEGFDSGERQWQWKVAQALAAHQRAVEFREHAMTYLGAEVPRADGALASYVAANATGHQRDAVVVLLAKEAHFGLDRGFVVRDGRSGTVLPHAVQAQSNTAHRESGRWVSVRVTDLPALGFVRLDIAEAPTDEARAPLSLRTTPRDRLLTLENDHLRVVVDEQTSSISSILDKRGGRELVNGSSVAGFNAYLYDQYGSSGAGFNHLANKLSVSDRLELLVSRSAAGAAILIERTGDAVEERLVYEFSADGVDSIRVTLRLRHGDSRLLIENRLTKPATRIKESGYFAFPFAVDEPVVHFEVSGGVTGDGISHIPGAPQHMRAIRNWVTIRGADDRGVVWVTKDAPLVQAGSIAVPYSPFPASTSPVEPATIFSWIHNNVWDTNFPIEQAFTSTFSYAVGVGTDEAQQSLEGLALATTSDLVHPITVTEARGDGAREPRAAASLLDINDDRVQLVSVVPAQEPGVSLVRLQSFAADALEVSIEFAVAVNEAWSSTYLGDRRHALAVDGRRIRVPLRPYETIACAVRWSAAD</sequence>
<evidence type="ECO:0000256" key="1">
    <source>
        <dbReference type="ARBA" id="ARBA00001947"/>
    </source>
</evidence>
<evidence type="ECO:0000313" key="6">
    <source>
        <dbReference type="EMBL" id="SDO36434.1"/>
    </source>
</evidence>
<proteinExistence type="predicted"/>
<dbReference type="GO" id="GO:0006013">
    <property type="term" value="P:mannose metabolic process"/>
    <property type="evidence" value="ECO:0007669"/>
    <property type="project" value="InterPro"/>
</dbReference>
<feature type="region of interest" description="Disordered" evidence="3">
    <location>
        <begin position="1"/>
        <end position="24"/>
    </location>
</feature>
<dbReference type="AlphaFoldDB" id="A0A1H0IY58"/>
<dbReference type="PANTHER" id="PTHR11607:SF3">
    <property type="entry name" value="LYSOSOMAL ALPHA-MANNOSIDASE"/>
    <property type="match status" value="1"/>
</dbReference>
<keyword evidence="7" id="KW-1185">Reference proteome</keyword>
<dbReference type="InterPro" id="IPR011330">
    <property type="entry name" value="Glyco_hydro/deAcase_b/a-brl"/>
</dbReference>
<dbReference type="CDD" id="cd10791">
    <property type="entry name" value="GH38N_AMII_like_1"/>
    <property type="match status" value="1"/>
</dbReference>
<dbReference type="STRING" id="1090615.SAMN04515671_0704"/>
<keyword evidence="2" id="KW-0862">Zinc</keyword>
<accession>A0A1H0IY58</accession>
<dbReference type="GO" id="GO:0004559">
    <property type="term" value="F:alpha-mannosidase activity"/>
    <property type="evidence" value="ECO:0007669"/>
    <property type="project" value="InterPro"/>
</dbReference>
<evidence type="ECO:0000256" key="2">
    <source>
        <dbReference type="ARBA" id="ARBA00022833"/>
    </source>
</evidence>
<comment type="cofactor">
    <cofactor evidence="1">
        <name>Zn(2+)</name>
        <dbReference type="ChEBI" id="CHEBI:29105"/>
    </cofactor>
</comment>
<dbReference type="InterPro" id="IPR000602">
    <property type="entry name" value="Glyco_hydro_38_N"/>
</dbReference>
<feature type="domain" description="Glycoside hydrolase family 38 N-terminal" evidence="4">
    <location>
        <begin position="141"/>
        <end position="436"/>
    </location>
</feature>
<dbReference type="GO" id="GO:0030246">
    <property type="term" value="F:carbohydrate binding"/>
    <property type="evidence" value="ECO:0007669"/>
    <property type="project" value="InterPro"/>
</dbReference>
<evidence type="ECO:0000259" key="4">
    <source>
        <dbReference type="Pfam" id="PF01074"/>
    </source>
</evidence>
<dbReference type="Gene3D" id="3.20.110.10">
    <property type="entry name" value="Glycoside hydrolase 38, N terminal domain"/>
    <property type="match status" value="1"/>
</dbReference>
<name>A0A1H0IY58_9ACTN</name>
<organism evidence="6 7">
    <name type="scientific">Nakamurella panacisegetis</name>
    <dbReference type="NCBI Taxonomy" id="1090615"/>
    <lineage>
        <taxon>Bacteria</taxon>
        <taxon>Bacillati</taxon>
        <taxon>Actinomycetota</taxon>
        <taxon>Actinomycetes</taxon>
        <taxon>Nakamurellales</taxon>
        <taxon>Nakamurellaceae</taxon>
        <taxon>Nakamurella</taxon>
    </lineage>
</organism>
<reference evidence="6 7" key="1">
    <citation type="submission" date="2016-10" db="EMBL/GenBank/DDBJ databases">
        <authorList>
            <person name="de Groot N.N."/>
        </authorList>
    </citation>
    <scope>NUCLEOTIDE SEQUENCE [LARGE SCALE GENOMIC DNA]</scope>
    <source>
        <strain evidence="7">P4-7,KCTC 19426,CECT 7604</strain>
    </source>
</reference>
<feature type="domain" description="Glycosyl hydrolase family 38 C-terminal" evidence="5">
    <location>
        <begin position="674"/>
        <end position="828"/>
    </location>
</feature>
<dbReference type="InterPro" id="IPR011013">
    <property type="entry name" value="Gal_mutarotase_sf_dom"/>
</dbReference>
<dbReference type="RefSeq" id="WP_090474608.1">
    <property type="nucleotide sequence ID" value="NZ_LT629710.1"/>
</dbReference>
<dbReference type="Proteomes" id="UP000198741">
    <property type="component" value="Chromosome I"/>
</dbReference>
<dbReference type="PANTHER" id="PTHR11607">
    <property type="entry name" value="ALPHA-MANNOSIDASE"/>
    <property type="match status" value="1"/>
</dbReference>
<dbReference type="EMBL" id="LT629710">
    <property type="protein sequence ID" value="SDO36434.1"/>
    <property type="molecule type" value="Genomic_DNA"/>
</dbReference>
<evidence type="ECO:0000313" key="7">
    <source>
        <dbReference type="Proteomes" id="UP000198741"/>
    </source>
</evidence>
<dbReference type="SUPFAM" id="SSF88713">
    <property type="entry name" value="Glycoside hydrolase/deacetylase"/>
    <property type="match status" value="1"/>
</dbReference>
<dbReference type="SUPFAM" id="SSF74650">
    <property type="entry name" value="Galactose mutarotase-like"/>
    <property type="match status" value="1"/>
</dbReference>
<gene>
    <name evidence="6" type="ORF">SAMN04515671_0704</name>
</gene>
<evidence type="ECO:0000256" key="3">
    <source>
        <dbReference type="SAM" id="MobiDB-lite"/>
    </source>
</evidence>
<dbReference type="OrthoDB" id="237949at2"/>
<dbReference type="Pfam" id="PF01074">
    <property type="entry name" value="Glyco_hydro_38N"/>
    <property type="match status" value="1"/>
</dbReference>